<dbReference type="Proteomes" id="UP000694411">
    <property type="component" value="Chromosome 5"/>
</dbReference>
<evidence type="ECO:0000313" key="2">
    <source>
        <dbReference type="Ensembl" id="ENSTGEP00000032797.1"/>
    </source>
</evidence>
<proteinExistence type="predicted"/>
<reference evidence="2" key="1">
    <citation type="submission" date="2018-05" db="EMBL/GenBank/DDBJ databases">
        <title>Whole genome of Theropithecus gelada.</title>
        <authorList>
            <person name="Chiou K.L."/>
            <person name="Snyder-Mackler N."/>
        </authorList>
    </citation>
    <scope>NUCLEOTIDE SEQUENCE [LARGE SCALE GENOMIC DNA]</scope>
</reference>
<accession>A0A8D2G9V0</accession>
<keyword evidence="1" id="KW-0472">Membrane</keyword>
<sequence length="122" mass="13830">MISLLYTWLYSQSFHFHVAHFYSILKNIISFVYLGAGVVKDEEKAMQWFRQASQQDHPGAAFNLAIGTLKNMTGSMKAGDVEMLLNVAAKRGIQEDEELLENVIWTKSKLLPTARTGSFYKP</sequence>
<feature type="transmembrane region" description="Helical" evidence="1">
    <location>
        <begin position="20"/>
        <end position="39"/>
    </location>
</feature>
<name>A0A8D2G9V0_THEGE</name>
<reference evidence="2" key="2">
    <citation type="submission" date="2025-08" db="UniProtKB">
        <authorList>
            <consortium name="Ensembl"/>
        </authorList>
    </citation>
    <scope>IDENTIFICATION</scope>
</reference>
<protein>
    <submittedName>
        <fullName evidence="2">Uncharacterized protein</fullName>
    </submittedName>
</protein>
<dbReference type="Gene3D" id="1.25.40.10">
    <property type="entry name" value="Tetratricopeptide repeat domain"/>
    <property type="match status" value="1"/>
</dbReference>
<organism evidence="2 3">
    <name type="scientific">Theropithecus gelada</name>
    <name type="common">Gelada baboon</name>
    <dbReference type="NCBI Taxonomy" id="9565"/>
    <lineage>
        <taxon>Eukaryota</taxon>
        <taxon>Metazoa</taxon>
        <taxon>Chordata</taxon>
        <taxon>Craniata</taxon>
        <taxon>Vertebrata</taxon>
        <taxon>Euteleostomi</taxon>
        <taxon>Mammalia</taxon>
        <taxon>Eutheria</taxon>
        <taxon>Euarchontoglires</taxon>
        <taxon>Primates</taxon>
        <taxon>Haplorrhini</taxon>
        <taxon>Catarrhini</taxon>
        <taxon>Cercopithecidae</taxon>
        <taxon>Cercopithecinae</taxon>
        <taxon>Theropithecus</taxon>
    </lineage>
</organism>
<evidence type="ECO:0000313" key="3">
    <source>
        <dbReference type="Proteomes" id="UP000694411"/>
    </source>
</evidence>
<keyword evidence="3" id="KW-1185">Reference proteome</keyword>
<keyword evidence="1" id="KW-1133">Transmembrane helix</keyword>
<reference evidence="2" key="3">
    <citation type="submission" date="2025-09" db="UniProtKB">
        <authorList>
            <consortium name="Ensembl"/>
        </authorList>
    </citation>
    <scope>IDENTIFICATION</scope>
</reference>
<evidence type="ECO:0000256" key="1">
    <source>
        <dbReference type="SAM" id="Phobius"/>
    </source>
</evidence>
<dbReference type="InterPro" id="IPR011990">
    <property type="entry name" value="TPR-like_helical_dom_sf"/>
</dbReference>
<dbReference type="SUPFAM" id="SSF81901">
    <property type="entry name" value="HCP-like"/>
    <property type="match status" value="1"/>
</dbReference>
<keyword evidence="1" id="KW-0812">Transmembrane</keyword>
<dbReference type="Ensembl" id="ENSTGET00000038938.1">
    <property type="protein sequence ID" value="ENSTGEP00000032797.1"/>
    <property type="gene ID" value="ENSTGEG00000026206.1"/>
</dbReference>
<dbReference type="AlphaFoldDB" id="A0A8D2G9V0"/>